<feature type="compositionally biased region" description="Polar residues" evidence="1">
    <location>
        <begin position="136"/>
        <end position="151"/>
    </location>
</feature>
<reference evidence="2" key="1">
    <citation type="submission" date="2021-01" db="EMBL/GenBank/DDBJ databases">
        <authorList>
            <person name="Corre E."/>
            <person name="Pelletier E."/>
            <person name="Niang G."/>
            <person name="Scheremetjew M."/>
            <person name="Finn R."/>
            <person name="Kale V."/>
            <person name="Holt S."/>
            <person name="Cochrane G."/>
            <person name="Meng A."/>
            <person name="Brown T."/>
            <person name="Cohen L."/>
        </authorList>
    </citation>
    <scope>NUCLEOTIDE SEQUENCE</scope>
    <source>
        <strain evidence="2">MM31A-1</strain>
    </source>
</reference>
<protein>
    <submittedName>
        <fullName evidence="2">Uncharacterized protein</fullName>
    </submittedName>
</protein>
<feature type="compositionally biased region" description="Polar residues" evidence="1">
    <location>
        <begin position="25"/>
        <end position="45"/>
    </location>
</feature>
<name>A0A7S3VCJ3_9STRA</name>
<gene>
    <name evidence="2" type="ORF">CDEB00056_LOCUS16831</name>
</gene>
<organism evidence="2">
    <name type="scientific">Chaetoceros debilis</name>
    <dbReference type="NCBI Taxonomy" id="122233"/>
    <lineage>
        <taxon>Eukaryota</taxon>
        <taxon>Sar</taxon>
        <taxon>Stramenopiles</taxon>
        <taxon>Ochrophyta</taxon>
        <taxon>Bacillariophyta</taxon>
        <taxon>Coscinodiscophyceae</taxon>
        <taxon>Chaetocerotophycidae</taxon>
        <taxon>Chaetocerotales</taxon>
        <taxon>Chaetocerotaceae</taxon>
        <taxon>Chaetoceros</taxon>
    </lineage>
</organism>
<feature type="region of interest" description="Disordered" evidence="1">
    <location>
        <begin position="115"/>
        <end position="175"/>
    </location>
</feature>
<evidence type="ECO:0000313" key="2">
    <source>
        <dbReference type="EMBL" id="CAE0471978.1"/>
    </source>
</evidence>
<accession>A0A7S3VCJ3</accession>
<evidence type="ECO:0000256" key="1">
    <source>
        <dbReference type="SAM" id="MobiDB-lite"/>
    </source>
</evidence>
<sequence>MPMIMSPVIRQQVALMIKGFNVHSSSIEPNQQKDPVCNSSSTELNQQPQQHQQQIHQHQIQPLMYQQQQQVQNVDMHFQNSWQELQQIRIQNNFGRRQLQQQLIQFPRGILERFGGDNSETLSDRSSCSKRKRSQTEVTPLSRSDFTTTQRVRMIRSQSEDNPDYLLSLDRTREG</sequence>
<proteinExistence type="predicted"/>
<feature type="region of interest" description="Disordered" evidence="1">
    <location>
        <begin position="25"/>
        <end position="53"/>
    </location>
</feature>
<dbReference type="AlphaFoldDB" id="A0A7S3VCJ3"/>
<dbReference type="EMBL" id="HBIO01021820">
    <property type="protein sequence ID" value="CAE0471978.1"/>
    <property type="molecule type" value="Transcribed_RNA"/>
</dbReference>